<evidence type="ECO:0000256" key="5">
    <source>
        <dbReference type="ARBA" id="ARBA00023136"/>
    </source>
</evidence>
<evidence type="ECO:0000256" key="2">
    <source>
        <dbReference type="ARBA" id="ARBA00022475"/>
    </source>
</evidence>
<gene>
    <name evidence="9" type="ORF">RJ641_008660</name>
</gene>
<evidence type="ECO:0000256" key="6">
    <source>
        <dbReference type="SAM" id="Phobius"/>
    </source>
</evidence>
<feature type="signal peptide" evidence="7">
    <location>
        <begin position="1"/>
        <end position="25"/>
    </location>
</feature>
<name>A0AAN8Z6Q1_9MAGN</name>
<dbReference type="Proteomes" id="UP001370490">
    <property type="component" value="Unassembled WGS sequence"/>
</dbReference>
<accession>A0AAN8Z6Q1</accession>
<evidence type="ECO:0000256" key="4">
    <source>
        <dbReference type="ARBA" id="ARBA00022989"/>
    </source>
</evidence>
<keyword evidence="10" id="KW-1185">Reference proteome</keyword>
<feature type="transmembrane region" description="Helical" evidence="6">
    <location>
        <begin position="70"/>
        <end position="89"/>
    </location>
</feature>
<proteinExistence type="predicted"/>
<keyword evidence="2" id="KW-1003">Cell membrane</keyword>
<dbReference type="AlphaFoldDB" id="A0AAN8Z6Q1"/>
<dbReference type="PANTHER" id="PTHR30509">
    <property type="entry name" value="P-HYDROXYBENZOIC ACID EFFLUX PUMP SUBUNIT-RELATED"/>
    <property type="match status" value="1"/>
</dbReference>
<dbReference type="PANTHER" id="PTHR30509:SF9">
    <property type="entry name" value="MULTIDRUG RESISTANCE PROTEIN MDTO"/>
    <property type="match status" value="1"/>
</dbReference>
<keyword evidence="5 6" id="KW-0472">Membrane</keyword>
<feature type="chain" id="PRO_5042935397" description="Integral membrane bound transporter domain-containing protein" evidence="7">
    <location>
        <begin position="26"/>
        <end position="777"/>
    </location>
</feature>
<evidence type="ECO:0000256" key="1">
    <source>
        <dbReference type="ARBA" id="ARBA00004651"/>
    </source>
</evidence>
<protein>
    <recommendedName>
        <fullName evidence="8">Integral membrane bound transporter domain-containing protein</fullName>
    </recommendedName>
</protein>
<feature type="domain" description="Integral membrane bound transporter" evidence="8">
    <location>
        <begin position="406"/>
        <end position="533"/>
    </location>
</feature>
<dbReference type="Pfam" id="PF13515">
    <property type="entry name" value="FUSC_2"/>
    <property type="match status" value="1"/>
</dbReference>
<dbReference type="GO" id="GO:0005886">
    <property type="term" value="C:plasma membrane"/>
    <property type="evidence" value="ECO:0007669"/>
    <property type="project" value="UniProtKB-SubCell"/>
</dbReference>
<evidence type="ECO:0000256" key="7">
    <source>
        <dbReference type="SAM" id="SignalP"/>
    </source>
</evidence>
<evidence type="ECO:0000259" key="8">
    <source>
        <dbReference type="Pfam" id="PF13515"/>
    </source>
</evidence>
<organism evidence="9 10">
    <name type="scientific">Dillenia turbinata</name>
    <dbReference type="NCBI Taxonomy" id="194707"/>
    <lineage>
        <taxon>Eukaryota</taxon>
        <taxon>Viridiplantae</taxon>
        <taxon>Streptophyta</taxon>
        <taxon>Embryophyta</taxon>
        <taxon>Tracheophyta</taxon>
        <taxon>Spermatophyta</taxon>
        <taxon>Magnoliopsida</taxon>
        <taxon>eudicotyledons</taxon>
        <taxon>Gunneridae</taxon>
        <taxon>Pentapetalae</taxon>
        <taxon>Dilleniales</taxon>
        <taxon>Dilleniaceae</taxon>
        <taxon>Dillenia</taxon>
    </lineage>
</organism>
<dbReference type="EMBL" id="JBAMMX010000015">
    <property type="protein sequence ID" value="KAK6926941.1"/>
    <property type="molecule type" value="Genomic_DNA"/>
</dbReference>
<keyword evidence="7" id="KW-0732">Signal</keyword>
<sequence>MLLMSKRARVMWCSCLSSALRTALACAIVGCTALYGPASLSHGLAFPAYSYVTVLLIISNATLGDTMRSCWHALYGTVQGVGPAMLSLWMIGSDWFSTTTVSLTVGLSAFIVALPESTPLLSKRIALSQIVLSYLTTFTDGEGTKPFMHPVHLAVDTAVGAMACVLATLLPYPKLACCEAKQSCKQYAENAAERLKLFVKAFCAQDNAGALASISQAKNLAVSGTKLLQSIQRVKKSTVWEMPPIKPFKSFLYHISGDKLEKLEMPMKGMEIALTSTKFPQEILDENLKHCVSGLERHIFLRLNQMKSPPFVNSSSGTVPESNVENMTAHINCLTNKNLSSLFFLFCLKLLHRKAVTSPPNPTSSTEKLNDPQKQEEVSFKTVLNNLIGNKKLMRAFKCSLSLGLSVLFGLIYNKENGFWSGLTVAITLATGREATFRLANVRAQGTVLGSVYGVIGCFVFQRLLNTRFLSLFPWFIITSFLQQSRMYGPAGATAAVIGAIQILGRKNYGPPSEFAIVRIIEVFIGLSCSIIVEILLQPTRASTLAKIQLSKSLGTLYECIGSISLETGKDNFLEDKQKKLKMAVNELKQFVGEAEVEPNFWFLPFCGAAYKKLLVSLSKDMGKYLDGDVELFKETVGSLIKCFEDVILVKSLEALNKELQKNSISCDLEIGKSSSVLNGQRNSVSGEDEVEVKKIVSSFVVHAKEVVDKVSAVEGGDEKEQGQLVQCLGAIGFCMSDLIKETREIEQGIKELVQWENPSLHINLYDISHKLSSLYH</sequence>
<evidence type="ECO:0000313" key="9">
    <source>
        <dbReference type="EMBL" id="KAK6926941.1"/>
    </source>
</evidence>
<comment type="subcellular location">
    <subcellularLocation>
        <location evidence="1">Cell membrane</location>
        <topology evidence="1">Multi-pass membrane protein</topology>
    </subcellularLocation>
</comment>
<dbReference type="InterPro" id="IPR049453">
    <property type="entry name" value="Memb_transporter_dom"/>
</dbReference>
<evidence type="ECO:0000313" key="10">
    <source>
        <dbReference type="Proteomes" id="UP001370490"/>
    </source>
</evidence>
<keyword evidence="4 6" id="KW-1133">Transmembrane helix</keyword>
<feature type="transmembrane region" description="Helical" evidence="6">
    <location>
        <begin position="43"/>
        <end position="63"/>
    </location>
</feature>
<comment type="caution">
    <text evidence="9">The sequence shown here is derived from an EMBL/GenBank/DDBJ whole genome shotgun (WGS) entry which is preliminary data.</text>
</comment>
<reference evidence="9 10" key="1">
    <citation type="submission" date="2023-12" db="EMBL/GenBank/DDBJ databases">
        <title>A high-quality genome assembly for Dillenia turbinata (Dilleniales).</title>
        <authorList>
            <person name="Chanderbali A."/>
        </authorList>
    </citation>
    <scope>NUCLEOTIDE SEQUENCE [LARGE SCALE GENOMIC DNA]</scope>
    <source>
        <strain evidence="9">LSX21</strain>
        <tissue evidence="9">Leaf</tissue>
    </source>
</reference>
<keyword evidence="3 6" id="KW-0812">Transmembrane</keyword>
<evidence type="ECO:0000256" key="3">
    <source>
        <dbReference type="ARBA" id="ARBA00022692"/>
    </source>
</evidence>